<feature type="domain" description="PDZ" evidence="3">
    <location>
        <begin position="96"/>
        <end position="160"/>
    </location>
</feature>
<keyword evidence="5" id="KW-1185">Reference proteome</keyword>
<evidence type="ECO:0000259" key="3">
    <source>
        <dbReference type="PROSITE" id="PS50106"/>
    </source>
</evidence>
<dbReference type="InterPro" id="IPR051201">
    <property type="entry name" value="Chloro_Bact_Ser_Proteases"/>
</dbReference>
<organism evidence="4 5">
    <name type="scientific">Pelagivirga sediminicola</name>
    <dbReference type="NCBI Taxonomy" id="2170575"/>
    <lineage>
        <taxon>Bacteria</taxon>
        <taxon>Pseudomonadati</taxon>
        <taxon>Pseudomonadota</taxon>
        <taxon>Alphaproteobacteria</taxon>
        <taxon>Rhodobacterales</taxon>
        <taxon>Paracoccaceae</taxon>
        <taxon>Pelagivirga</taxon>
    </lineage>
</organism>
<dbReference type="EMBL" id="QCYH01000012">
    <property type="protein sequence ID" value="PVA09032.1"/>
    <property type="molecule type" value="Genomic_DNA"/>
</dbReference>
<sequence length="197" mass="20100">MAVGNPFGLGGTVTSGIVSATSRNSNSSPYDDFNQTDAAINRGNSGGPLFNADGEVIGVNTAIFSTDGGSVGIGFAVPSDMVQRIVDDLADDGTITRGWLGVQIKPMSDEVASVLGYDGPRGAVVEIVSGDSPAEAAGLQSGDIILSFNGEDISELRDLTRAVAETAPNAQVALQILRRGTEKTIDLKIGTLGASEA</sequence>
<evidence type="ECO:0000256" key="2">
    <source>
        <dbReference type="ARBA" id="ARBA00022801"/>
    </source>
</evidence>
<evidence type="ECO:0000313" key="5">
    <source>
        <dbReference type="Proteomes" id="UP000244446"/>
    </source>
</evidence>
<keyword evidence="1" id="KW-0645">Protease</keyword>
<dbReference type="InterPro" id="IPR036034">
    <property type="entry name" value="PDZ_sf"/>
</dbReference>
<gene>
    <name evidence="4" type="ORF">DC366_15850</name>
</gene>
<dbReference type="InterPro" id="IPR001478">
    <property type="entry name" value="PDZ"/>
</dbReference>
<protein>
    <recommendedName>
        <fullName evidence="3">PDZ domain-containing protein</fullName>
    </recommendedName>
</protein>
<name>A0A2T7G3N1_9RHOB</name>
<dbReference type="SMART" id="SM00228">
    <property type="entry name" value="PDZ"/>
    <property type="match status" value="1"/>
</dbReference>
<dbReference type="AlphaFoldDB" id="A0A2T7G3N1"/>
<keyword evidence="2" id="KW-0378">Hydrolase</keyword>
<accession>A0A2T7G3N1</accession>
<dbReference type="InterPro" id="IPR001940">
    <property type="entry name" value="Peptidase_S1C"/>
</dbReference>
<dbReference type="PANTHER" id="PTHR43343:SF3">
    <property type="entry name" value="PROTEASE DO-LIKE 8, CHLOROPLASTIC"/>
    <property type="match status" value="1"/>
</dbReference>
<dbReference type="PROSITE" id="PS50106">
    <property type="entry name" value="PDZ"/>
    <property type="match status" value="1"/>
</dbReference>
<dbReference type="Gene3D" id="2.40.10.120">
    <property type="match status" value="1"/>
</dbReference>
<dbReference type="OrthoDB" id="9758917at2"/>
<dbReference type="PANTHER" id="PTHR43343">
    <property type="entry name" value="PEPTIDASE S12"/>
    <property type="match status" value="1"/>
</dbReference>
<evidence type="ECO:0000256" key="1">
    <source>
        <dbReference type="ARBA" id="ARBA00022670"/>
    </source>
</evidence>
<dbReference type="SUPFAM" id="SSF50494">
    <property type="entry name" value="Trypsin-like serine proteases"/>
    <property type="match status" value="1"/>
</dbReference>
<dbReference type="SUPFAM" id="SSF50156">
    <property type="entry name" value="PDZ domain-like"/>
    <property type="match status" value="1"/>
</dbReference>
<dbReference type="InterPro" id="IPR009003">
    <property type="entry name" value="Peptidase_S1_PA"/>
</dbReference>
<dbReference type="Pfam" id="PF13180">
    <property type="entry name" value="PDZ_2"/>
    <property type="match status" value="1"/>
</dbReference>
<dbReference type="GO" id="GO:0006508">
    <property type="term" value="P:proteolysis"/>
    <property type="evidence" value="ECO:0007669"/>
    <property type="project" value="UniProtKB-KW"/>
</dbReference>
<proteinExistence type="predicted"/>
<comment type="caution">
    <text evidence="4">The sequence shown here is derived from an EMBL/GenBank/DDBJ whole genome shotgun (WGS) entry which is preliminary data.</text>
</comment>
<dbReference type="CDD" id="cd10839">
    <property type="entry name" value="cpPDZ1_DegP-like"/>
    <property type="match status" value="1"/>
</dbReference>
<evidence type="ECO:0000313" key="4">
    <source>
        <dbReference type="EMBL" id="PVA09032.1"/>
    </source>
</evidence>
<dbReference type="PRINTS" id="PR00834">
    <property type="entry name" value="PROTEASES2C"/>
</dbReference>
<reference evidence="4 5" key="1">
    <citation type="submission" date="2018-04" db="EMBL/GenBank/DDBJ databases">
        <title>Pelagivirga bohaiensis gen. nov., sp. nov., a bacterium isolated from the Bohai Sea.</title>
        <authorList>
            <person name="Ji X."/>
        </authorList>
    </citation>
    <scope>NUCLEOTIDE SEQUENCE [LARGE SCALE GENOMIC DNA]</scope>
    <source>
        <strain evidence="4 5">BH-SD19</strain>
    </source>
</reference>
<dbReference type="Gene3D" id="2.30.42.10">
    <property type="match status" value="1"/>
</dbReference>
<dbReference type="Proteomes" id="UP000244446">
    <property type="component" value="Unassembled WGS sequence"/>
</dbReference>
<dbReference type="Pfam" id="PF13365">
    <property type="entry name" value="Trypsin_2"/>
    <property type="match status" value="1"/>
</dbReference>
<dbReference type="GO" id="GO:0004252">
    <property type="term" value="F:serine-type endopeptidase activity"/>
    <property type="evidence" value="ECO:0007669"/>
    <property type="project" value="InterPro"/>
</dbReference>